<protein>
    <submittedName>
        <fullName evidence="2">Uncharacterized protein</fullName>
    </submittedName>
</protein>
<dbReference type="AlphaFoldDB" id="A0A829R9L6"/>
<sequence length="89" mass="10253">MGWFKEFFFGDLEETPEEKAEKKQTKNEQEQPIQVSKQQNQSPAAPKKAAFNQQSIRQEAQPIIRRNPVPKPKKKPGCQRENDLSISEG</sequence>
<dbReference type="RefSeq" id="WP_036103795.1">
    <property type="nucleotide sequence ID" value="NZ_AODG01000004.1"/>
</dbReference>
<feature type="compositionally biased region" description="Polar residues" evidence="1">
    <location>
        <begin position="30"/>
        <end position="43"/>
    </location>
</feature>
<accession>A0A829R9L6</accession>
<proteinExistence type="predicted"/>
<feature type="compositionally biased region" description="Basic and acidic residues" evidence="1">
    <location>
        <begin position="17"/>
        <end position="29"/>
    </location>
</feature>
<reference evidence="2 3" key="1">
    <citation type="submission" date="2012-12" db="EMBL/GenBank/DDBJ databases">
        <title>Novel taxa of Listeriaceae from agricultural environments in the United States.</title>
        <authorList>
            <person name="den Bakker H.C."/>
            <person name="Allred A."/>
            <person name="Warchocki S."/>
            <person name="Wright E.M."/>
            <person name="Burrell A."/>
            <person name="Nightingale K.K."/>
            <person name="Kephart D."/>
            <person name="Wiedmann M."/>
        </authorList>
    </citation>
    <scope>NUCLEOTIDE SEQUENCE [LARGE SCALE GENOMIC DNA]</scope>
    <source>
        <strain evidence="2 3">FSL F6-1183</strain>
    </source>
</reference>
<gene>
    <name evidence="2" type="ORF">LMUR_01512</name>
</gene>
<evidence type="ECO:0000313" key="2">
    <source>
        <dbReference type="EMBL" id="EUJ29747.1"/>
    </source>
</evidence>
<name>A0A829R9L6_LISGR</name>
<evidence type="ECO:0000313" key="3">
    <source>
        <dbReference type="Proteomes" id="UP000019251"/>
    </source>
</evidence>
<evidence type="ECO:0000256" key="1">
    <source>
        <dbReference type="SAM" id="MobiDB-lite"/>
    </source>
</evidence>
<dbReference type="Proteomes" id="UP000019251">
    <property type="component" value="Unassembled WGS sequence"/>
</dbReference>
<comment type="caution">
    <text evidence="2">The sequence shown here is derived from an EMBL/GenBank/DDBJ whole genome shotgun (WGS) entry which is preliminary data.</text>
</comment>
<dbReference type="EMBL" id="AODG01000004">
    <property type="protein sequence ID" value="EUJ29747.1"/>
    <property type="molecule type" value="Genomic_DNA"/>
</dbReference>
<feature type="region of interest" description="Disordered" evidence="1">
    <location>
        <begin position="1"/>
        <end position="89"/>
    </location>
</feature>
<organism evidence="2 3">
    <name type="scientific">Listeria grayi FSL F6-1183</name>
    <dbReference type="NCBI Taxonomy" id="1265827"/>
    <lineage>
        <taxon>Bacteria</taxon>
        <taxon>Bacillati</taxon>
        <taxon>Bacillota</taxon>
        <taxon>Bacilli</taxon>
        <taxon>Bacillales</taxon>
        <taxon>Listeriaceae</taxon>
        <taxon>Listeria</taxon>
    </lineage>
</organism>